<dbReference type="InterPro" id="IPR036322">
    <property type="entry name" value="WD40_repeat_dom_sf"/>
</dbReference>
<protein>
    <submittedName>
        <fullName evidence="4">Uncharacterized protein</fullName>
    </submittedName>
</protein>
<evidence type="ECO:0000313" key="5">
    <source>
        <dbReference type="Proteomes" id="UP000826271"/>
    </source>
</evidence>
<reference evidence="4" key="1">
    <citation type="submission" date="2019-10" db="EMBL/GenBank/DDBJ databases">
        <authorList>
            <person name="Zhang R."/>
            <person name="Pan Y."/>
            <person name="Wang J."/>
            <person name="Ma R."/>
            <person name="Yu S."/>
        </authorList>
    </citation>
    <scope>NUCLEOTIDE SEQUENCE</scope>
    <source>
        <strain evidence="4">LA-IB0</strain>
        <tissue evidence="4">Leaf</tissue>
    </source>
</reference>
<keyword evidence="5" id="KW-1185">Reference proteome</keyword>
<dbReference type="SMART" id="SM00320">
    <property type="entry name" value="WD40"/>
    <property type="match status" value="5"/>
</dbReference>
<dbReference type="PROSITE" id="PS50082">
    <property type="entry name" value="WD_REPEATS_2"/>
    <property type="match status" value="3"/>
</dbReference>
<dbReference type="PROSITE" id="PS50294">
    <property type="entry name" value="WD_REPEATS_REGION"/>
    <property type="match status" value="2"/>
</dbReference>
<evidence type="ECO:0000256" key="2">
    <source>
        <dbReference type="ARBA" id="ARBA00022737"/>
    </source>
</evidence>
<feature type="repeat" description="WD" evidence="3">
    <location>
        <begin position="310"/>
        <end position="345"/>
    </location>
</feature>
<proteinExistence type="predicted"/>
<keyword evidence="2" id="KW-0677">Repeat</keyword>
<evidence type="ECO:0000256" key="1">
    <source>
        <dbReference type="ARBA" id="ARBA00022574"/>
    </source>
</evidence>
<evidence type="ECO:0000256" key="3">
    <source>
        <dbReference type="PROSITE-ProRule" id="PRU00221"/>
    </source>
</evidence>
<accession>A0AAV6XLS7</accession>
<dbReference type="AlphaFoldDB" id="A0AAV6XLS7"/>
<gene>
    <name evidence="4" type="ORF">BUALT_Bualt07G0157800</name>
</gene>
<dbReference type="InterPro" id="IPR001680">
    <property type="entry name" value="WD40_rpt"/>
</dbReference>
<dbReference type="EMBL" id="WHWC01000007">
    <property type="protein sequence ID" value="KAG8380093.1"/>
    <property type="molecule type" value="Genomic_DNA"/>
</dbReference>
<keyword evidence="1 3" id="KW-0853">WD repeat</keyword>
<dbReference type="InterPro" id="IPR015943">
    <property type="entry name" value="WD40/YVTN_repeat-like_dom_sf"/>
</dbReference>
<dbReference type="Gene3D" id="2.130.10.10">
    <property type="entry name" value="YVTN repeat-like/Quinoprotein amine dehydrogenase"/>
    <property type="match status" value="1"/>
</dbReference>
<feature type="repeat" description="WD" evidence="3">
    <location>
        <begin position="261"/>
        <end position="294"/>
    </location>
</feature>
<dbReference type="Proteomes" id="UP000826271">
    <property type="component" value="Unassembled WGS sequence"/>
</dbReference>
<name>A0AAV6XLS7_9LAMI</name>
<dbReference type="SUPFAM" id="SSF50978">
    <property type="entry name" value="WD40 repeat-like"/>
    <property type="match status" value="1"/>
</dbReference>
<dbReference type="PANTHER" id="PTHR22850">
    <property type="entry name" value="WD40 REPEAT FAMILY"/>
    <property type="match status" value="1"/>
</dbReference>
<organism evidence="4 5">
    <name type="scientific">Buddleja alternifolia</name>
    <dbReference type="NCBI Taxonomy" id="168488"/>
    <lineage>
        <taxon>Eukaryota</taxon>
        <taxon>Viridiplantae</taxon>
        <taxon>Streptophyta</taxon>
        <taxon>Embryophyta</taxon>
        <taxon>Tracheophyta</taxon>
        <taxon>Spermatophyta</taxon>
        <taxon>Magnoliopsida</taxon>
        <taxon>eudicotyledons</taxon>
        <taxon>Gunneridae</taxon>
        <taxon>Pentapetalae</taxon>
        <taxon>asterids</taxon>
        <taxon>lamiids</taxon>
        <taxon>Lamiales</taxon>
        <taxon>Scrophulariaceae</taxon>
        <taxon>Buddlejeae</taxon>
        <taxon>Buddleja</taxon>
    </lineage>
</organism>
<dbReference type="InterPro" id="IPR050459">
    <property type="entry name" value="WD_repeat_RBAP46/RBAP48/MSI1"/>
</dbReference>
<evidence type="ECO:0000313" key="4">
    <source>
        <dbReference type="EMBL" id="KAG8380093.1"/>
    </source>
</evidence>
<feature type="repeat" description="WD" evidence="3">
    <location>
        <begin position="216"/>
        <end position="258"/>
    </location>
</feature>
<comment type="caution">
    <text evidence="4">The sequence shown here is derived from an EMBL/GenBank/DDBJ whole genome shotgun (WGS) entry which is preliminary data.</text>
</comment>
<dbReference type="Pfam" id="PF00400">
    <property type="entry name" value="WD40"/>
    <property type="match status" value="4"/>
</dbReference>
<sequence>MLQLQPWPPPLHRPPPHFRRHTIASSAVNAPWGPQVGQAKQKCSQRLYISEQTDSSSPNTLIIATIEVVKPRVAKDEHIAKFDEETRSPFLKKSKTIIHPGEDQLTFQVNRIRELPQNSNILATHTDSPHVFVWDVQTQRNRQSVVGSNPSDPDLTLTGHKDNAEYALAMCPMEPFVLSGGKDRYVVLWSIHDHISSLAANQEPSKNSTVGARGIFKGHKNTVEDVQFNPASPQEFCSVGDDCCLILWDSRSGHVPAVKVKKAHNADIHCVDWNPNNVNLILTGSADNTICVYDRRKLTSKKVGSPVHILEGHTAPVLCAQWSPAKASVFGSSAEDSMLNIWDLEKIGKTQGSSRKGKSIHPPGLFFRHAGHRGKVVDFHWNAEDPWTIASVSEDVSKLGGGGTLQIWRITDLINRPVEVVVSELENLKNHVPECSSSIRSPGNS</sequence>